<dbReference type="Gene3D" id="3.40.390.10">
    <property type="entry name" value="Collagenase (Catalytic Domain)"/>
    <property type="match status" value="1"/>
</dbReference>
<gene>
    <name evidence="2" type="ORF">RDB_LOCUS1930</name>
</gene>
<dbReference type="EMBL" id="CAJMWW010000004">
    <property type="protein sequence ID" value="CAE6395883.1"/>
    <property type="molecule type" value="Genomic_DNA"/>
</dbReference>
<dbReference type="InterPro" id="IPR024079">
    <property type="entry name" value="MetalloPept_cat_dom_sf"/>
</dbReference>
<dbReference type="Pfam" id="PF14521">
    <property type="entry name" value="Aspzincin_M35"/>
    <property type="match status" value="1"/>
</dbReference>
<dbReference type="Proteomes" id="UP000663841">
    <property type="component" value="Unassembled WGS sequence"/>
</dbReference>
<evidence type="ECO:0000313" key="3">
    <source>
        <dbReference type="Proteomes" id="UP000663841"/>
    </source>
</evidence>
<accession>A0A8H2WRB7</accession>
<feature type="domain" description="Lysine-specific metallo-endopeptidase" evidence="1">
    <location>
        <begin position="4"/>
        <end position="101"/>
    </location>
</feature>
<organism evidence="2 3">
    <name type="scientific">Rhizoctonia solani</name>
    <dbReference type="NCBI Taxonomy" id="456999"/>
    <lineage>
        <taxon>Eukaryota</taxon>
        <taxon>Fungi</taxon>
        <taxon>Dikarya</taxon>
        <taxon>Basidiomycota</taxon>
        <taxon>Agaricomycotina</taxon>
        <taxon>Agaricomycetes</taxon>
        <taxon>Cantharellales</taxon>
        <taxon>Ceratobasidiaceae</taxon>
        <taxon>Rhizoctonia</taxon>
    </lineage>
</organism>
<dbReference type="SUPFAM" id="SSF55486">
    <property type="entry name" value="Metalloproteases ('zincins'), catalytic domain"/>
    <property type="match status" value="1"/>
</dbReference>
<evidence type="ECO:0000259" key="1">
    <source>
        <dbReference type="Pfam" id="PF14521"/>
    </source>
</evidence>
<proteinExistence type="predicted"/>
<comment type="caution">
    <text evidence="2">The sequence shown here is derived from an EMBL/GenBank/DDBJ whole genome shotgun (WGS) entry which is preliminary data.</text>
</comment>
<dbReference type="AlphaFoldDB" id="A0A8H2WRB7"/>
<dbReference type="GO" id="GO:0004222">
    <property type="term" value="F:metalloendopeptidase activity"/>
    <property type="evidence" value="ECO:0007669"/>
    <property type="project" value="InterPro"/>
</dbReference>
<sequence>MGTKVNSIRYDCTPCLTRPTAGYSLSYAYHMHVKVPTTINVCAKFWDESSVDKAAGIIVHALSHHGQVNDYIYGQKLSQGLALLSPRMSVNSPSNYKYFAANKPPLP</sequence>
<evidence type="ECO:0000313" key="2">
    <source>
        <dbReference type="EMBL" id="CAE6395883.1"/>
    </source>
</evidence>
<protein>
    <recommendedName>
        <fullName evidence="1">Lysine-specific metallo-endopeptidase domain-containing protein</fullName>
    </recommendedName>
</protein>
<dbReference type="InterPro" id="IPR029463">
    <property type="entry name" value="Lys_MEP"/>
</dbReference>
<reference evidence="2" key="1">
    <citation type="submission" date="2021-01" db="EMBL/GenBank/DDBJ databases">
        <authorList>
            <person name="Kaushik A."/>
        </authorList>
    </citation>
    <scope>NUCLEOTIDE SEQUENCE</scope>
    <source>
        <strain evidence="2">AG3-T5</strain>
    </source>
</reference>
<name>A0A8H2WRB7_9AGAM</name>